<feature type="non-terminal residue" evidence="2">
    <location>
        <position position="1"/>
    </location>
</feature>
<name>A0A147F233_MICTE</name>
<accession>A0A147F233</accession>
<keyword evidence="2" id="KW-0808">Transferase</keyword>
<keyword evidence="1" id="KW-0812">Transmembrane</keyword>
<dbReference type="GO" id="GO:0016740">
    <property type="term" value="F:transferase activity"/>
    <property type="evidence" value="ECO:0007669"/>
    <property type="project" value="UniProtKB-KW"/>
</dbReference>
<dbReference type="EMBL" id="LDRV01000199">
    <property type="protein sequence ID" value="KTS02822.1"/>
    <property type="molecule type" value="Genomic_DNA"/>
</dbReference>
<organism evidence="2 3">
    <name type="scientific">Microbacterium testaceum</name>
    <name type="common">Aureobacterium testaceum</name>
    <name type="synonym">Brevibacterium testaceum</name>
    <dbReference type="NCBI Taxonomy" id="2033"/>
    <lineage>
        <taxon>Bacteria</taxon>
        <taxon>Bacillati</taxon>
        <taxon>Actinomycetota</taxon>
        <taxon>Actinomycetes</taxon>
        <taxon>Micrococcales</taxon>
        <taxon>Microbacteriaceae</taxon>
        <taxon>Microbacterium</taxon>
    </lineage>
</organism>
<dbReference type="Proteomes" id="UP000072189">
    <property type="component" value="Unassembled WGS sequence"/>
</dbReference>
<dbReference type="AlphaFoldDB" id="A0A147F233"/>
<reference evidence="2 3" key="1">
    <citation type="journal article" date="2016" name="Front. Microbiol.">
        <title>Genomic Resource of Rice Seed Associated Bacteria.</title>
        <authorList>
            <person name="Midha S."/>
            <person name="Bansal K."/>
            <person name="Sharma S."/>
            <person name="Kumar N."/>
            <person name="Patil P.P."/>
            <person name="Chaudhry V."/>
            <person name="Patil P.B."/>
        </authorList>
    </citation>
    <scope>NUCLEOTIDE SEQUENCE [LARGE SCALE GENOMIC DNA]</scope>
    <source>
        <strain evidence="2 3">RSA3</strain>
    </source>
</reference>
<evidence type="ECO:0000313" key="2">
    <source>
        <dbReference type="EMBL" id="KTS02822.1"/>
    </source>
</evidence>
<sequence length="171" mass="18899">RRAFAERTAQLHRRLVYAPAAAVPLHWLSFLPLALWRTILHLIGKVPYRVLPEWGATILVMARVAAVARARRRIRAVRSVGWSRIAPLRVSRSEMRLRWEAADAGVTDAPVRSELRFFVGGGAWAVLGALAVSAALFFPLLAWPVLGGGALAPLRATVTQLWQDAAWGERP</sequence>
<protein>
    <submittedName>
        <fullName evidence="2">Glycosyl transferase</fullName>
    </submittedName>
</protein>
<feature type="transmembrane region" description="Helical" evidence="1">
    <location>
        <begin position="122"/>
        <end position="146"/>
    </location>
</feature>
<proteinExistence type="predicted"/>
<evidence type="ECO:0000256" key="1">
    <source>
        <dbReference type="SAM" id="Phobius"/>
    </source>
</evidence>
<gene>
    <name evidence="2" type="ORF">RSA3_18415</name>
</gene>
<feature type="non-terminal residue" evidence="2">
    <location>
        <position position="171"/>
    </location>
</feature>
<keyword evidence="1" id="KW-1133">Transmembrane helix</keyword>
<feature type="transmembrane region" description="Helical" evidence="1">
    <location>
        <begin position="15"/>
        <end position="39"/>
    </location>
</feature>
<evidence type="ECO:0000313" key="3">
    <source>
        <dbReference type="Proteomes" id="UP000072189"/>
    </source>
</evidence>
<feature type="transmembrane region" description="Helical" evidence="1">
    <location>
        <begin position="51"/>
        <end position="68"/>
    </location>
</feature>
<comment type="caution">
    <text evidence="2">The sequence shown here is derived from an EMBL/GenBank/DDBJ whole genome shotgun (WGS) entry which is preliminary data.</text>
</comment>
<keyword evidence="1" id="KW-0472">Membrane</keyword>